<organism evidence="1">
    <name type="scientific">Vitis vinifera</name>
    <name type="common">Grape</name>
    <dbReference type="NCBI Taxonomy" id="29760"/>
    <lineage>
        <taxon>Eukaryota</taxon>
        <taxon>Viridiplantae</taxon>
        <taxon>Streptophyta</taxon>
        <taxon>Embryophyta</taxon>
        <taxon>Tracheophyta</taxon>
        <taxon>Spermatophyta</taxon>
        <taxon>Magnoliopsida</taxon>
        <taxon>eudicotyledons</taxon>
        <taxon>Gunneridae</taxon>
        <taxon>Pentapetalae</taxon>
        <taxon>rosids</taxon>
        <taxon>Vitales</taxon>
        <taxon>Vitaceae</taxon>
        <taxon>Viteae</taxon>
        <taxon>Vitis</taxon>
    </lineage>
</organism>
<proteinExistence type="predicted"/>
<dbReference type="EMBL" id="AM446352">
    <property type="protein sequence ID" value="CAN72010.1"/>
    <property type="molecule type" value="Genomic_DNA"/>
</dbReference>
<accession>A5B4J7</accession>
<protein>
    <submittedName>
        <fullName evidence="1">Uncharacterized protein</fullName>
    </submittedName>
</protein>
<sequence length="154" mass="16738">MPEFDNPSFPQLEAEVALASGLLLPELFQLEFGAQEVALEAPEIFIAAPEMVPAMQLAGNSARELETALEFEPMMELGKALEIAQSNRWVLSSPPWVSFAMAYLLTRLDIVLPATLAARVSPEVELVSTAKALEQVLELTPFADSSCGSKEMKT</sequence>
<gene>
    <name evidence="1" type="ORF">VITISV_017065</name>
</gene>
<name>A5B4J7_VITVI</name>
<dbReference type="AlphaFoldDB" id="A5B4J7"/>
<evidence type="ECO:0000313" key="1">
    <source>
        <dbReference type="EMBL" id="CAN72010.1"/>
    </source>
</evidence>
<reference evidence="1" key="1">
    <citation type="journal article" date="2007" name="PLoS ONE">
        <title>The first genome sequence of an elite grapevine cultivar (Pinot noir Vitis vinifera L.): coping with a highly heterozygous genome.</title>
        <authorList>
            <person name="Velasco R."/>
            <person name="Zharkikh A."/>
            <person name="Troggio M."/>
            <person name="Cartwright D.A."/>
            <person name="Cestaro A."/>
            <person name="Pruss D."/>
            <person name="Pindo M."/>
            <person name="FitzGerald L.M."/>
            <person name="Vezzulli S."/>
            <person name="Reid J."/>
            <person name="Malacarne G."/>
            <person name="Iliev D."/>
            <person name="Coppola G."/>
            <person name="Wardell B."/>
            <person name="Micheletti D."/>
            <person name="Macalma T."/>
            <person name="Facci M."/>
            <person name="Mitchell J.T."/>
            <person name="Perazzolli M."/>
            <person name="Eldredge G."/>
            <person name="Gatto P."/>
            <person name="Oyzerski R."/>
            <person name="Moretto M."/>
            <person name="Gutin N."/>
            <person name="Stefanini M."/>
            <person name="Chen Y."/>
            <person name="Segala C."/>
            <person name="Davenport C."/>
            <person name="Dematte L."/>
            <person name="Mraz A."/>
            <person name="Battilana J."/>
            <person name="Stormo K."/>
            <person name="Costa F."/>
            <person name="Tao Q."/>
            <person name="Si-Ammour A."/>
            <person name="Harkins T."/>
            <person name="Lackey A."/>
            <person name="Perbost C."/>
            <person name="Taillon B."/>
            <person name="Stella A."/>
            <person name="Solovyev V."/>
            <person name="Fawcett J.A."/>
            <person name="Sterck L."/>
            <person name="Vandepoele K."/>
            <person name="Grando S.M."/>
            <person name="Toppo S."/>
            <person name="Moser C."/>
            <person name="Lanchbury J."/>
            <person name="Bogden R."/>
            <person name="Skolnick M."/>
            <person name="Sgaramella V."/>
            <person name="Bhatnagar S.K."/>
            <person name="Fontana P."/>
            <person name="Gutin A."/>
            <person name="Van de Peer Y."/>
            <person name="Salamini F."/>
            <person name="Viola R."/>
        </authorList>
    </citation>
    <scope>NUCLEOTIDE SEQUENCE</scope>
</reference>